<dbReference type="InterPro" id="IPR007711">
    <property type="entry name" value="HigB-1"/>
</dbReference>
<evidence type="ECO:0000313" key="1">
    <source>
        <dbReference type="EMBL" id="RHX77721.1"/>
    </source>
</evidence>
<dbReference type="InterPro" id="IPR035093">
    <property type="entry name" value="RelE/ParE_toxin_dom_sf"/>
</dbReference>
<dbReference type="Pfam" id="PF05015">
    <property type="entry name" value="HigB-like_toxin"/>
    <property type="match status" value="1"/>
</dbReference>
<organism evidence="1 2">
    <name type="scientific">Leptospira yasudae</name>
    <dbReference type="NCBI Taxonomy" id="2202201"/>
    <lineage>
        <taxon>Bacteria</taxon>
        <taxon>Pseudomonadati</taxon>
        <taxon>Spirochaetota</taxon>
        <taxon>Spirochaetia</taxon>
        <taxon>Leptospirales</taxon>
        <taxon>Leptospiraceae</taxon>
        <taxon>Leptospira</taxon>
    </lineage>
</organism>
<dbReference type="RefSeq" id="WP_118957802.1">
    <property type="nucleotide sequence ID" value="NZ_QHCR01000012.1"/>
</dbReference>
<dbReference type="Gene3D" id="3.30.2310.20">
    <property type="entry name" value="RelE-like"/>
    <property type="match status" value="1"/>
</dbReference>
<keyword evidence="2" id="KW-1185">Reference proteome</keyword>
<reference evidence="2" key="1">
    <citation type="submission" date="2018-05" db="EMBL/GenBank/DDBJ databases">
        <title>Leptospira yasudae sp. nov. and Leptospira stimsonii sp. nov., two pathogenic species of the genus Leptospira isolated from environmental sources.</title>
        <authorList>
            <person name="Casanovas-Massana A."/>
            <person name="Hamond C."/>
            <person name="Santos L.A."/>
            <person name="Hacker K.P."/>
            <person name="Balassiano I."/>
            <person name="Medeiros M.A."/>
            <person name="Reis M.G."/>
            <person name="Ko A.I."/>
            <person name="Wunder E.A."/>
        </authorList>
    </citation>
    <scope>NUCLEOTIDE SEQUENCE [LARGE SCALE GENOMIC DNA]</scope>
    <source>
        <strain evidence="2">B21</strain>
    </source>
</reference>
<sequence>MIQSFGDKLTENVHNGLSPNEYRAFADVARRKLRSLDSAKILQDLKSPPGNRLESLKGDRKGTYSIRINDQWRICFLWKDNGPHAVKIVDYH</sequence>
<dbReference type="PANTHER" id="PTHR40266">
    <property type="entry name" value="TOXIN HIGB-1"/>
    <property type="match status" value="1"/>
</dbReference>
<reference evidence="1 2" key="2">
    <citation type="journal article" date="2020" name="Int. J. Syst. Evol. Microbiol.">
        <title>Leptospira yasudae sp. nov. and Leptospira stimsonii sp. nov., two new species of the pathogenic group isolated from environmental sources.</title>
        <authorList>
            <person name="Casanovas-Massana A."/>
            <person name="Hamond C."/>
            <person name="Santos L.A."/>
            <person name="de Oliveira D."/>
            <person name="Hacker K.P."/>
            <person name="Balassiano I."/>
            <person name="Costa F."/>
            <person name="Medeiros M.A."/>
            <person name="Reis M.G."/>
            <person name="Ko A.I."/>
            <person name="Wunder E.A."/>
        </authorList>
    </citation>
    <scope>NUCLEOTIDE SEQUENCE [LARGE SCALE GENOMIC DNA]</scope>
    <source>
        <strain evidence="1 2">B21</strain>
    </source>
</reference>
<evidence type="ECO:0000313" key="2">
    <source>
        <dbReference type="Proteomes" id="UP000285569"/>
    </source>
</evidence>
<protein>
    <submittedName>
        <fullName evidence="1">Killer protein</fullName>
    </submittedName>
</protein>
<dbReference type="PANTHER" id="PTHR40266:SF2">
    <property type="entry name" value="TOXIN HIGB-1"/>
    <property type="match status" value="1"/>
</dbReference>
<dbReference type="EMBL" id="QHCR01000012">
    <property type="protein sequence ID" value="RHX77721.1"/>
    <property type="molecule type" value="Genomic_DNA"/>
</dbReference>
<gene>
    <name evidence="1" type="ORF">DLM77_20010</name>
</gene>
<accession>A0ABX9LXX6</accession>
<comment type="caution">
    <text evidence="1">The sequence shown here is derived from an EMBL/GenBank/DDBJ whole genome shotgun (WGS) entry which is preliminary data.</text>
</comment>
<proteinExistence type="predicted"/>
<name>A0ABX9LXX6_9LEPT</name>
<dbReference type="SUPFAM" id="SSF143011">
    <property type="entry name" value="RelE-like"/>
    <property type="match status" value="1"/>
</dbReference>
<dbReference type="Proteomes" id="UP000285569">
    <property type="component" value="Unassembled WGS sequence"/>
</dbReference>